<reference evidence="1" key="2">
    <citation type="submission" date="2023-05" db="EMBL/GenBank/DDBJ databases">
        <authorList>
            <person name="Fouks B."/>
        </authorList>
    </citation>
    <scope>NUCLEOTIDE SEQUENCE</scope>
    <source>
        <strain evidence="1">Stay&amp;Tobe</strain>
        <tissue evidence="1">Testes</tissue>
    </source>
</reference>
<evidence type="ECO:0000313" key="1">
    <source>
        <dbReference type="EMBL" id="KAJ9584966.1"/>
    </source>
</evidence>
<dbReference type="Proteomes" id="UP001233999">
    <property type="component" value="Unassembled WGS sequence"/>
</dbReference>
<comment type="caution">
    <text evidence="1">The sequence shown here is derived from an EMBL/GenBank/DDBJ whole genome shotgun (WGS) entry which is preliminary data.</text>
</comment>
<evidence type="ECO:0000313" key="2">
    <source>
        <dbReference type="Proteomes" id="UP001233999"/>
    </source>
</evidence>
<gene>
    <name evidence="1" type="ORF">L9F63_020696</name>
</gene>
<dbReference type="EMBL" id="JASPKZ010007332">
    <property type="protein sequence ID" value="KAJ9584966.1"/>
    <property type="molecule type" value="Genomic_DNA"/>
</dbReference>
<sequence>SSESCFVRVLFYICYYYATDLVCFCIVKVTSCKFILIISMELIEVNSKAWGKFYSSSFFLFNTNIAEGQKGDWQYFKDKVNSCFMIPKERTTVEDKLTNFVKEF</sequence>
<protein>
    <submittedName>
        <fullName evidence="1">Uncharacterized protein</fullName>
    </submittedName>
</protein>
<dbReference type="AlphaFoldDB" id="A0AAD8ECG2"/>
<feature type="non-terminal residue" evidence="1">
    <location>
        <position position="1"/>
    </location>
</feature>
<accession>A0AAD8ECG2</accession>
<proteinExistence type="predicted"/>
<reference evidence="1" key="1">
    <citation type="journal article" date="2023" name="IScience">
        <title>Live-bearing cockroach genome reveals convergent evolutionary mechanisms linked to viviparity in insects and beyond.</title>
        <authorList>
            <person name="Fouks B."/>
            <person name="Harrison M.C."/>
            <person name="Mikhailova A.A."/>
            <person name="Marchal E."/>
            <person name="English S."/>
            <person name="Carruthers M."/>
            <person name="Jennings E.C."/>
            <person name="Chiamaka E.L."/>
            <person name="Frigard R.A."/>
            <person name="Pippel M."/>
            <person name="Attardo G.M."/>
            <person name="Benoit J.B."/>
            <person name="Bornberg-Bauer E."/>
            <person name="Tobe S.S."/>
        </authorList>
    </citation>
    <scope>NUCLEOTIDE SEQUENCE</scope>
    <source>
        <strain evidence="1">Stay&amp;Tobe</strain>
    </source>
</reference>
<feature type="non-terminal residue" evidence="1">
    <location>
        <position position="104"/>
    </location>
</feature>
<name>A0AAD8ECG2_DIPPU</name>
<keyword evidence="2" id="KW-1185">Reference proteome</keyword>
<organism evidence="1 2">
    <name type="scientific">Diploptera punctata</name>
    <name type="common">Pacific beetle cockroach</name>
    <dbReference type="NCBI Taxonomy" id="6984"/>
    <lineage>
        <taxon>Eukaryota</taxon>
        <taxon>Metazoa</taxon>
        <taxon>Ecdysozoa</taxon>
        <taxon>Arthropoda</taxon>
        <taxon>Hexapoda</taxon>
        <taxon>Insecta</taxon>
        <taxon>Pterygota</taxon>
        <taxon>Neoptera</taxon>
        <taxon>Polyneoptera</taxon>
        <taxon>Dictyoptera</taxon>
        <taxon>Blattodea</taxon>
        <taxon>Blaberoidea</taxon>
        <taxon>Blaberidae</taxon>
        <taxon>Diplopterinae</taxon>
        <taxon>Diploptera</taxon>
    </lineage>
</organism>